<reference evidence="1" key="1">
    <citation type="submission" date="2023-06" db="EMBL/GenBank/DDBJ databases">
        <authorList>
            <consortium name="Lawrence Berkeley National Laboratory"/>
            <person name="Ahrendt S."/>
            <person name="Sahu N."/>
            <person name="Indic B."/>
            <person name="Wong-Bajracharya J."/>
            <person name="Merenyi Z."/>
            <person name="Ke H.-M."/>
            <person name="Monk M."/>
            <person name="Kocsube S."/>
            <person name="Drula E."/>
            <person name="Lipzen A."/>
            <person name="Balint B."/>
            <person name="Henrissat B."/>
            <person name="Andreopoulos B."/>
            <person name="Martin F.M."/>
            <person name="Harder C.B."/>
            <person name="Rigling D."/>
            <person name="Ford K.L."/>
            <person name="Foster G.D."/>
            <person name="Pangilinan J."/>
            <person name="Papanicolaou A."/>
            <person name="Barry K."/>
            <person name="LaButti K."/>
            <person name="Viragh M."/>
            <person name="Koriabine M."/>
            <person name="Yan M."/>
            <person name="Riley R."/>
            <person name="Champramary S."/>
            <person name="Plett K.L."/>
            <person name="Tsai I.J."/>
            <person name="Slot J."/>
            <person name="Sipos G."/>
            <person name="Plett J."/>
            <person name="Nagy L.G."/>
            <person name="Grigoriev I.V."/>
        </authorList>
    </citation>
    <scope>NUCLEOTIDE SEQUENCE</scope>
    <source>
        <strain evidence="1">ICMP 16352</strain>
    </source>
</reference>
<comment type="caution">
    <text evidence="1">The sequence shown here is derived from an EMBL/GenBank/DDBJ whole genome shotgun (WGS) entry which is preliminary data.</text>
</comment>
<gene>
    <name evidence="1" type="ORF">IW261DRAFT_595600</name>
</gene>
<dbReference type="Proteomes" id="UP001175227">
    <property type="component" value="Unassembled WGS sequence"/>
</dbReference>
<sequence>MLVINLPITIIVNDSSPGFGENCGAVEQNLGRLCVYARFTDMMYFLPISCYIESSDGDNVRAVAANPHSLEFTARLCFAPRHSIYALGISAKGTQVAPRPPPIQFPVSYFEARCAWRVRGSVAVSELSCYCQKSSRNLYETELLTASTQTVCYLRSKRTIPSKDFLILVSCSTYSGFHSNHGKAEDRQKWGRSGFKVIF</sequence>
<dbReference type="AlphaFoldDB" id="A0AA39UFF4"/>
<keyword evidence="2" id="KW-1185">Reference proteome</keyword>
<dbReference type="EMBL" id="JAUEPR010000003">
    <property type="protein sequence ID" value="KAK0487182.1"/>
    <property type="molecule type" value="Genomic_DNA"/>
</dbReference>
<organism evidence="1 2">
    <name type="scientific">Armillaria novae-zelandiae</name>
    <dbReference type="NCBI Taxonomy" id="153914"/>
    <lineage>
        <taxon>Eukaryota</taxon>
        <taxon>Fungi</taxon>
        <taxon>Dikarya</taxon>
        <taxon>Basidiomycota</taxon>
        <taxon>Agaricomycotina</taxon>
        <taxon>Agaricomycetes</taxon>
        <taxon>Agaricomycetidae</taxon>
        <taxon>Agaricales</taxon>
        <taxon>Marasmiineae</taxon>
        <taxon>Physalacriaceae</taxon>
        <taxon>Armillaria</taxon>
    </lineage>
</organism>
<evidence type="ECO:0000313" key="1">
    <source>
        <dbReference type="EMBL" id="KAK0487182.1"/>
    </source>
</evidence>
<proteinExistence type="predicted"/>
<protein>
    <submittedName>
        <fullName evidence="1">Uncharacterized protein</fullName>
    </submittedName>
</protein>
<accession>A0AA39UFF4</accession>
<evidence type="ECO:0000313" key="2">
    <source>
        <dbReference type="Proteomes" id="UP001175227"/>
    </source>
</evidence>
<name>A0AA39UFF4_9AGAR</name>